<sequence length="339" mass="36766">MSVTTTQRTGSSSTEHAPQSTRQNSWTLTGADQPNEAHANSILCSSIVLGFYLQVVNTLAFLGAILGKVLGAASSPLLGWITSEGISAHASAIYAKFKGPWKSKVDLVGKVIVLLALVVSVLALWPAFAGASDGKRATILAQWTARKDYFEFCETHDWQASGCNTTKEEPLGPPPILDPRDTRHGKTVDNPTEPVSPILHIGIIAMIAMVVSLRLRPLQQQMLRCAAKLLGRPQVLAPRARLVPAFGVVNREHNLRRVHADPPPIAFGTLSSFEFSFRSNVSIPAVATSLDNSSHGGLRQRKFQMTIPGPDTRKDVPPPLPPPRFPSGTQSRRYARPPR</sequence>
<protein>
    <submittedName>
        <fullName evidence="3">Uncharacterized protein</fullName>
    </submittedName>
</protein>
<dbReference type="HOGENOM" id="CLU_819015_0_0_1"/>
<name>K3V6K3_FUSPC</name>
<dbReference type="RefSeq" id="XP_009262207.1">
    <property type="nucleotide sequence ID" value="XM_009263932.1"/>
</dbReference>
<dbReference type="AlphaFoldDB" id="K3V6K3"/>
<evidence type="ECO:0000313" key="4">
    <source>
        <dbReference type="Proteomes" id="UP000007978"/>
    </source>
</evidence>
<organism evidence="3 4">
    <name type="scientific">Fusarium pseudograminearum (strain CS3096)</name>
    <name type="common">Wheat and barley crown-rot fungus</name>
    <dbReference type="NCBI Taxonomy" id="1028729"/>
    <lineage>
        <taxon>Eukaryota</taxon>
        <taxon>Fungi</taxon>
        <taxon>Dikarya</taxon>
        <taxon>Ascomycota</taxon>
        <taxon>Pezizomycotina</taxon>
        <taxon>Sordariomycetes</taxon>
        <taxon>Hypocreomycetidae</taxon>
        <taxon>Hypocreales</taxon>
        <taxon>Nectriaceae</taxon>
        <taxon>Fusarium</taxon>
    </lineage>
</organism>
<accession>K3V6K3</accession>
<dbReference type="Proteomes" id="UP000007978">
    <property type="component" value="Chromosome 4"/>
</dbReference>
<keyword evidence="4" id="KW-1185">Reference proteome</keyword>
<feature type="transmembrane region" description="Helical" evidence="2">
    <location>
        <begin position="198"/>
        <end position="215"/>
    </location>
</feature>
<feature type="transmembrane region" description="Helical" evidence="2">
    <location>
        <begin position="42"/>
        <end position="65"/>
    </location>
</feature>
<dbReference type="OrthoDB" id="194358at2759"/>
<evidence type="ECO:0000256" key="1">
    <source>
        <dbReference type="SAM" id="MobiDB-lite"/>
    </source>
</evidence>
<feature type="transmembrane region" description="Helical" evidence="2">
    <location>
        <begin position="77"/>
        <end position="95"/>
    </location>
</feature>
<feature type="transmembrane region" description="Helical" evidence="2">
    <location>
        <begin position="107"/>
        <end position="128"/>
    </location>
</feature>
<gene>
    <name evidence="3" type="ORF">FPSE_10815</name>
</gene>
<keyword evidence="2" id="KW-1133">Transmembrane helix</keyword>
<reference evidence="3 4" key="1">
    <citation type="journal article" date="2012" name="PLoS Pathog.">
        <title>Comparative pathogenomics reveals horizontally acquired novel virulence genes in fungi infecting cereal hosts.</title>
        <authorList>
            <person name="Gardiner D.M."/>
            <person name="McDonald M.C."/>
            <person name="Covarelli L."/>
            <person name="Solomon P.S."/>
            <person name="Rusu A.G."/>
            <person name="Marshall M."/>
            <person name="Kazan K."/>
            <person name="Chakraborty S."/>
            <person name="McDonald B.A."/>
            <person name="Manners J.M."/>
        </authorList>
    </citation>
    <scope>NUCLEOTIDE SEQUENCE [LARGE SCALE GENOMIC DNA]</scope>
    <source>
        <strain evidence="3 4">CS3096</strain>
    </source>
</reference>
<feature type="region of interest" description="Disordered" evidence="1">
    <location>
        <begin position="1"/>
        <end position="30"/>
    </location>
</feature>
<keyword evidence="2" id="KW-0812">Transmembrane</keyword>
<feature type="region of interest" description="Disordered" evidence="1">
    <location>
        <begin position="305"/>
        <end position="339"/>
    </location>
</feature>
<dbReference type="EMBL" id="AFNW01000369">
    <property type="protein sequence ID" value="EKJ69002.1"/>
    <property type="molecule type" value="Genomic_DNA"/>
</dbReference>
<evidence type="ECO:0000256" key="2">
    <source>
        <dbReference type="SAM" id="Phobius"/>
    </source>
</evidence>
<evidence type="ECO:0000313" key="3">
    <source>
        <dbReference type="EMBL" id="EKJ69002.1"/>
    </source>
</evidence>
<dbReference type="KEGG" id="fpu:FPSE_10815"/>
<dbReference type="GeneID" id="20369432"/>
<keyword evidence="2" id="KW-0472">Membrane</keyword>
<proteinExistence type="predicted"/>
<comment type="caution">
    <text evidence="3">The sequence shown here is derived from an EMBL/GenBank/DDBJ whole genome shotgun (WGS) entry which is preliminary data.</text>
</comment>